<dbReference type="AlphaFoldDB" id="A0A1A8YGP2"/>
<evidence type="ECO:0000313" key="5">
    <source>
        <dbReference type="Proteomes" id="UP000078555"/>
    </source>
</evidence>
<evidence type="ECO:0000313" key="3">
    <source>
        <dbReference type="EMBL" id="SBT30719.1"/>
    </source>
</evidence>
<gene>
    <name evidence="2" type="ORF">POVWA1_000110</name>
    <name evidence="3" type="ORF">POVWA2_000380</name>
</gene>
<evidence type="ECO:0000313" key="2">
    <source>
        <dbReference type="EMBL" id="SBT30350.1"/>
    </source>
</evidence>
<dbReference type="Proteomes" id="UP000078550">
    <property type="component" value="Unassembled WGS sequence"/>
</dbReference>
<feature type="compositionally biased region" description="Low complexity" evidence="1">
    <location>
        <begin position="57"/>
        <end position="70"/>
    </location>
</feature>
<reference evidence="5" key="3">
    <citation type="submission" date="2016-05" db="EMBL/GenBank/DDBJ databases">
        <authorList>
            <person name="Naeem R."/>
        </authorList>
    </citation>
    <scope>NUCLEOTIDE SEQUENCE [LARGE SCALE GENOMIC DNA]</scope>
</reference>
<name>A0A1A8YGP2_PLAOA</name>
<dbReference type="EMBL" id="FLRE01000001">
    <property type="protein sequence ID" value="SBT30719.1"/>
    <property type="molecule type" value="Genomic_DNA"/>
</dbReference>
<feature type="region of interest" description="Disordered" evidence="1">
    <location>
        <begin position="51"/>
        <end position="71"/>
    </location>
</feature>
<evidence type="ECO:0000313" key="4">
    <source>
        <dbReference type="Proteomes" id="UP000078550"/>
    </source>
</evidence>
<organism evidence="3 4">
    <name type="scientific">Plasmodium ovale wallikeri</name>
    <dbReference type="NCBI Taxonomy" id="864142"/>
    <lineage>
        <taxon>Eukaryota</taxon>
        <taxon>Sar</taxon>
        <taxon>Alveolata</taxon>
        <taxon>Apicomplexa</taxon>
        <taxon>Aconoidasida</taxon>
        <taxon>Haemosporida</taxon>
        <taxon>Plasmodiidae</taxon>
        <taxon>Plasmodium</taxon>
        <taxon>Plasmodium (Plasmodium)</taxon>
    </lineage>
</organism>
<proteinExistence type="predicted"/>
<dbReference type="Proteomes" id="UP000078555">
    <property type="component" value="Unassembled WGS sequence"/>
</dbReference>
<keyword evidence="5" id="KW-1185">Reference proteome</keyword>
<sequence>MLPTQQQYARELLILINHSPLVSRTKMNSLLKCLVCFALLNIVSKGNVSCTKDTDGSGNNHSRNDNNSANPLNIFLENDDNNGCTGEIEQNLINGEKFLKDNYKAIATEEDKKKNEKDFVNIKTNQFREFTIHMFNSKNEPASDFYKVLFDCAKASSAKPYLIDICVTKYLKKYNISFSPTCLNCFSTFIGCTFISCNKQCAKDQCNNDCKACSEKNCFRTLLNCTKLDALPDPCK</sequence>
<evidence type="ECO:0000256" key="1">
    <source>
        <dbReference type="SAM" id="MobiDB-lite"/>
    </source>
</evidence>
<dbReference type="EMBL" id="FLRD01000001">
    <property type="protein sequence ID" value="SBT30350.1"/>
    <property type="molecule type" value="Genomic_DNA"/>
</dbReference>
<reference evidence="4" key="2">
    <citation type="submission" date="2016-05" db="EMBL/GenBank/DDBJ databases">
        <authorList>
            <person name="Naeem Raeece"/>
        </authorList>
    </citation>
    <scope>NUCLEOTIDE SEQUENCE [LARGE SCALE GENOMIC DNA]</scope>
</reference>
<reference evidence="3" key="1">
    <citation type="submission" date="2016-05" db="EMBL/GenBank/DDBJ databases">
        <authorList>
            <person name="Lavstsen T."/>
            <person name="Jespersen J.S."/>
        </authorList>
    </citation>
    <scope>NUCLEOTIDE SEQUENCE [LARGE SCALE GENOMIC DNA]</scope>
</reference>
<protein>
    <submittedName>
        <fullName evidence="3">Uncharacterized protein</fullName>
    </submittedName>
</protein>
<accession>A0A1A8YGP2</accession>